<evidence type="ECO:0000256" key="6">
    <source>
        <dbReference type="ARBA" id="ARBA00022833"/>
    </source>
</evidence>
<evidence type="ECO:0000256" key="5">
    <source>
        <dbReference type="ARBA" id="ARBA00022771"/>
    </source>
</evidence>
<dbReference type="PRINTS" id="PR00493">
    <property type="entry name" value="BRSTCANCERI"/>
</dbReference>
<feature type="region of interest" description="Disordered" evidence="9">
    <location>
        <begin position="1008"/>
        <end position="1035"/>
    </location>
</feature>
<feature type="compositionally biased region" description="Basic and acidic residues" evidence="9">
    <location>
        <begin position="179"/>
        <end position="188"/>
    </location>
</feature>
<dbReference type="PANTHER" id="PTHR13763:SF0">
    <property type="entry name" value="BREAST CANCER TYPE 1 SUSCEPTIBILITY PROTEIN"/>
    <property type="match status" value="1"/>
</dbReference>
<proteinExistence type="predicted"/>
<dbReference type="InterPro" id="IPR036420">
    <property type="entry name" value="BRCT_dom_sf"/>
</dbReference>
<keyword evidence="5" id="KW-0863">Zinc-finger</keyword>
<evidence type="ECO:0000313" key="12">
    <source>
        <dbReference type="Proteomes" id="UP000314982"/>
    </source>
</evidence>
<name>A0A4W5RJ14_9TELE</name>
<dbReference type="Ensembl" id="ENSHHUT00000087026.1">
    <property type="protein sequence ID" value="ENSHHUP00000084384.1"/>
    <property type="gene ID" value="ENSHHUG00000048930.1"/>
</dbReference>
<feature type="region of interest" description="Disordered" evidence="9">
    <location>
        <begin position="718"/>
        <end position="832"/>
    </location>
</feature>
<dbReference type="SMART" id="SM00292">
    <property type="entry name" value="BRCT"/>
    <property type="match status" value="2"/>
</dbReference>
<dbReference type="GO" id="GO:0031436">
    <property type="term" value="C:BRCA1-BARD1 complex"/>
    <property type="evidence" value="ECO:0007669"/>
    <property type="project" value="TreeGrafter"/>
</dbReference>
<sequence>MVQAYEHDTCTNYFTGMSQMRRHMSVTETVQKKDVHDVSSDDVWATDRADDEDHEFPMSCSSTIAAKDGFAKLMGLEDSCPVISDEGFDSGLGDIPPATEKETDDSKATSSTEKQKPALEEEIPEVVERAPSRPQKLGQNITTQPQDPPCRPEKVGNQPVRRSLRNNRRESLTEMIDQNQKKSLEKVSEWLMNNSSTEENSEKEKNTEGSDDSVSLAGSCSPASPLEDHLRNKDESPKREERGKCLEELVFGAVYKRDRRGNRSFSPQNREITDPPPPCAAEDLQILKKIAKRRTRNKLTPADFVKRPRSEENEDSVMDDQPEMTEPQEDSPNEHPKDTEEKLIHLTELNSNSPDKQGEELDDLPEGDNKENKDVEDSPVFDVPLRKPGRKSNKKMHGRWQDVDGDLQGKVKSESNEQKKPAKKKGENIKVEKSKVAKSLVLVGVGDGGSDLKMPKSRPSGQTEVQIESYPSSEDPGSPITRRTRRSRRLQIFTEEVQGSNKKIGTATSTKVVVLDSDCKEMQQSMEAKADTDTDDVACLQNQNTEKSKRKNGCVLNEEMGGIENLDSSEKRSCDIVEAQKVNPVEESIVEVPSTGSPCHADIACSVAMVPSSISTPEASVSCALPEHVNQSNPVIKLLDDLRSNVPQETSASQAKCIDLEEDDRNDSELDTEQLLKSFKATKRKSFYLGSPIIKRSSFWSNKENTTLTKTQENKHVGTDMEAGNGQGFSRTTECPTVQQESEKRTVFENSCCSDLSPPSSSPNNISQEKAQRNRKRLRKPILTRSPQDFVESLNPDTSGKTQKQILARLSGNSSRSALSPNKVTKSQMESPHQVVGSGLLFPAFGSSKEDLPDPTPVASNQLRFPKSQQPYKVEGSVRKSPTELESSHSVGSETAVVPNKTWPENMTGNMANTESSLTPDDLLPIIQSVVIQEAERSKGSGVVSLHSPIKSTLKRRKAQRLESSSESDCSWEEEELPSLAQIFRPSACPPTAEEEEESVTLLKDHAREQGSYREAGDGTCAAAEDRQRESSPPMCPCPEWVTTSQASVDLFGTPEEAEGMAGDTGLTQESSQFSSECIATQQKVAMQEELRRLERMMALVSEALQEKEEEPTGAKVNPGAPYPPALFQPDRSTVSSGLDLQATLPCGQSTRKRSASREGAQNIGGNAASPPTCLGDCEGLGPTPTTPCRTKHEGPGGTGAGRLGRQSGRSLRSSMRARPNQVSSVVRVRSGTNAPSAGLEVQDTPEVIQPANTHPSTHTPLLEPAGVKLVLVASGLSAPEQSMVKKFAKRMGGSVCSQVTSETTHVIMNTDGDLVCERTLKYFLGIAGRKWVVSFQWISECFKQGTVLKETSFEVRGDIVNGHDHQGPMRARTTGDTSLLMKDYEICFQGPFTDMTAGQMEWMVELCGATVVKEPLLFTGELKTRQLIVVQPGSDQSPINYQALQRKATVITRGWLFDTVATYTLQSLDNYRT</sequence>
<feature type="compositionally biased region" description="Basic and acidic residues" evidence="9">
    <location>
        <begin position="399"/>
        <end position="431"/>
    </location>
</feature>
<feature type="compositionally biased region" description="Basic and acidic residues" evidence="9">
    <location>
        <begin position="876"/>
        <end position="887"/>
    </location>
</feature>
<protein>
    <recommendedName>
        <fullName evidence="10">BRCT domain-containing protein</fullName>
    </recommendedName>
</protein>
<feature type="compositionally biased region" description="Basic residues" evidence="9">
    <location>
        <begin position="387"/>
        <end position="398"/>
    </location>
</feature>
<feature type="compositionally biased region" description="Polar residues" evidence="9">
    <location>
        <begin position="212"/>
        <end position="222"/>
    </location>
</feature>
<organism evidence="11 12">
    <name type="scientific">Hucho hucho</name>
    <name type="common">huchen</name>
    <dbReference type="NCBI Taxonomy" id="62062"/>
    <lineage>
        <taxon>Eukaryota</taxon>
        <taxon>Metazoa</taxon>
        <taxon>Chordata</taxon>
        <taxon>Craniata</taxon>
        <taxon>Vertebrata</taxon>
        <taxon>Euteleostomi</taxon>
        <taxon>Actinopterygii</taxon>
        <taxon>Neopterygii</taxon>
        <taxon>Teleostei</taxon>
        <taxon>Protacanthopterygii</taxon>
        <taxon>Salmoniformes</taxon>
        <taxon>Salmonidae</taxon>
        <taxon>Salmoninae</taxon>
        <taxon>Hucho</taxon>
    </lineage>
</organism>
<dbReference type="FunFam" id="3.40.50.10190:FF:000006">
    <property type="entry name" value="Breast cancer type 1 susceptibility protein homolog"/>
    <property type="match status" value="1"/>
</dbReference>
<reference evidence="11" key="2">
    <citation type="submission" date="2025-08" db="UniProtKB">
        <authorList>
            <consortium name="Ensembl"/>
        </authorList>
    </citation>
    <scope>IDENTIFICATION</scope>
</reference>
<dbReference type="FunFam" id="3.40.50.10190:FF:000025">
    <property type="entry name" value="Breast cancer type 1 susceptibility protein homolog"/>
    <property type="match status" value="1"/>
</dbReference>
<keyword evidence="12" id="KW-1185">Reference proteome</keyword>
<feature type="region of interest" description="Disordered" evidence="9">
    <location>
        <begin position="85"/>
        <end position="431"/>
    </location>
</feature>
<evidence type="ECO:0000256" key="1">
    <source>
        <dbReference type="ARBA" id="ARBA00004123"/>
    </source>
</evidence>
<keyword evidence="4" id="KW-0227">DNA damage</keyword>
<comment type="subcellular location">
    <subcellularLocation>
        <location evidence="1">Nucleus</location>
    </subcellularLocation>
</comment>
<dbReference type="Gene3D" id="3.40.50.10190">
    <property type="entry name" value="BRCT domain"/>
    <property type="match status" value="2"/>
</dbReference>
<feature type="compositionally biased region" description="Basic residues" evidence="9">
    <location>
        <begin position="773"/>
        <end position="782"/>
    </location>
</feature>
<feature type="compositionally biased region" description="Low complexity" evidence="9">
    <location>
        <begin position="1204"/>
        <end position="1215"/>
    </location>
</feature>
<feature type="region of interest" description="Disordered" evidence="9">
    <location>
        <begin position="846"/>
        <end position="895"/>
    </location>
</feature>
<feature type="domain" description="BRCT" evidence="10">
    <location>
        <begin position="1267"/>
        <end position="1356"/>
    </location>
</feature>
<dbReference type="Pfam" id="PF00533">
    <property type="entry name" value="BRCT"/>
    <property type="match status" value="1"/>
</dbReference>
<keyword evidence="8" id="KW-0539">Nucleus</keyword>
<dbReference type="GO" id="GO:0004842">
    <property type="term" value="F:ubiquitin-protein transferase activity"/>
    <property type="evidence" value="ECO:0007669"/>
    <property type="project" value="InterPro"/>
</dbReference>
<feature type="region of interest" description="Disordered" evidence="9">
    <location>
        <begin position="1185"/>
        <end position="1226"/>
    </location>
</feature>
<dbReference type="PANTHER" id="PTHR13763">
    <property type="entry name" value="BREAST CANCER TYPE 1 SUSCEPTIBILITY PROTEIN BRCA1"/>
    <property type="match status" value="1"/>
</dbReference>
<keyword evidence="2" id="KW-0479">Metal-binding</keyword>
<dbReference type="InterPro" id="IPR031099">
    <property type="entry name" value="BRCA1-associated"/>
</dbReference>
<feature type="compositionally biased region" description="Basic and acidic residues" evidence="9">
    <location>
        <begin position="332"/>
        <end position="345"/>
    </location>
</feature>
<feature type="compositionally biased region" description="Basic and acidic residues" evidence="9">
    <location>
        <begin position="367"/>
        <end position="376"/>
    </location>
</feature>
<evidence type="ECO:0000256" key="9">
    <source>
        <dbReference type="SAM" id="MobiDB-lite"/>
    </source>
</evidence>
<feature type="domain" description="BRCT" evidence="10">
    <location>
        <begin position="1377"/>
        <end position="1474"/>
    </location>
</feature>
<dbReference type="GO" id="GO:0003677">
    <property type="term" value="F:DNA binding"/>
    <property type="evidence" value="ECO:0007669"/>
    <property type="project" value="InterPro"/>
</dbReference>
<keyword evidence="3" id="KW-0677">Repeat</keyword>
<evidence type="ECO:0000256" key="2">
    <source>
        <dbReference type="ARBA" id="ARBA00022723"/>
    </source>
</evidence>
<dbReference type="PROSITE" id="PS50172">
    <property type="entry name" value="BRCT"/>
    <property type="match status" value="2"/>
</dbReference>
<dbReference type="Proteomes" id="UP000314982">
    <property type="component" value="Unassembled WGS sequence"/>
</dbReference>
<feature type="region of interest" description="Disordered" evidence="9">
    <location>
        <begin position="445"/>
        <end position="490"/>
    </location>
</feature>
<evidence type="ECO:0000256" key="7">
    <source>
        <dbReference type="ARBA" id="ARBA00023204"/>
    </source>
</evidence>
<reference evidence="12" key="1">
    <citation type="submission" date="2018-06" db="EMBL/GenBank/DDBJ databases">
        <title>Genome assembly of Danube salmon.</title>
        <authorList>
            <person name="Macqueen D.J."/>
            <person name="Gundappa M.K."/>
        </authorList>
    </citation>
    <scope>NUCLEOTIDE SEQUENCE [LARGE SCALE GENOMIC DNA]</scope>
</reference>
<feature type="compositionally biased region" description="Polar residues" evidence="9">
    <location>
        <begin position="858"/>
        <end position="871"/>
    </location>
</feature>
<dbReference type="GO" id="GO:0070531">
    <property type="term" value="C:BRCA1-A complex"/>
    <property type="evidence" value="ECO:0007669"/>
    <property type="project" value="TreeGrafter"/>
</dbReference>
<evidence type="ECO:0000259" key="10">
    <source>
        <dbReference type="PROSITE" id="PS50172"/>
    </source>
</evidence>
<dbReference type="CDD" id="cd17721">
    <property type="entry name" value="BRCT_BRCA1_rpt2"/>
    <property type="match status" value="1"/>
</dbReference>
<reference evidence="11" key="3">
    <citation type="submission" date="2025-09" db="UniProtKB">
        <authorList>
            <consortium name="Ensembl"/>
        </authorList>
    </citation>
    <scope>IDENTIFICATION</scope>
</reference>
<feature type="compositionally biased region" description="Basic and acidic residues" evidence="9">
    <location>
        <begin position="1008"/>
        <end position="1017"/>
    </location>
</feature>
<dbReference type="GO" id="GO:0043009">
    <property type="term" value="P:chordate embryonic development"/>
    <property type="evidence" value="ECO:0007669"/>
    <property type="project" value="TreeGrafter"/>
</dbReference>
<dbReference type="InterPro" id="IPR011364">
    <property type="entry name" value="BRCA1"/>
</dbReference>
<feature type="compositionally biased region" description="Acidic residues" evidence="9">
    <location>
        <begin position="312"/>
        <end position="331"/>
    </location>
</feature>
<feature type="compositionally biased region" description="Polar residues" evidence="9">
    <location>
        <begin position="795"/>
        <end position="831"/>
    </location>
</feature>
<keyword evidence="7" id="KW-0234">DNA repair</keyword>
<feature type="compositionally biased region" description="Polar residues" evidence="9">
    <location>
        <begin position="728"/>
        <end position="740"/>
    </location>
</feature>
<evidence type="ECO:0000256" key="3">
    <source>
        <dbReference type="ARBA" id="ARBA00022737"/>
    </source>
</evidence>
<evidence type="ECO:0000313" key="11">
    <source>
        <dbReference type="Ensembl" id="ENSHHUP00000084384.1"/>
    </source>
</evidence>
<feature type="compositionally biased region" description="Low complexity" evidence="9">
    <location>
        <begin position="750"/>
        <end position="767"/>
    </location>
</feature>
<keyword evidence="6" id="KW-0862">Zinc</keyword>
<feature type="compositionally biased region" description="Basic and acidic residues" evidence="9">
    <location>
        <begin position="226"/>
        <end position="247"/>
    </location>
</feature>
<dbReference type="GeneTree" id="ENSGT00440000034289"/>
<feature type="compositionally biased region" description="Basic and acidic residues" evidence="9">
    <location>
        <begin position="99"/>
        <end position="119"/>
    </location>
</feature>
<dbReference type="GO" id="GO:0007095">
    <property type="term" value="P:mitotic G2 DNA damage checkpoint signaling"/>
    <property type="evidence" value="ECO:0007669"/>
    <property type="project" value="TreeGrafter"/>
</dbReference>
<accession>A0A4W5RJ14</accession>
<evidence type="ECO:0000256" key="4">
    <source>
        <dbReference type="ARBA" id="ARBA00022763"/>
    </source>
</evidence>
<dbReference type="STRING" id="62062.ENSHHUP00000084384"/>
<dbReference type="GO" id="GO:0000724">
    <property type="term" value="P:double-strand break repair via homologous recombination"/>
    <property type="evidence" value="ECO:0007669"/>
    <property type="project" value="TreeGrafter"/>
</dbReference>
<evidence type="ECO:0000256" key="8">
    <source>
        <dbReference type="ARBA" id="ARBA00023242"/>
    </source>
</evidence>
<dbReference type="GO" id="GO:0045944">
    <property type="term" value="P:positive regulation of transcription by RNA polymerase II"/>
    <property type="evidence" value="ECO:0007669"/>
    <property type="project" value="TreeGrafter"/>
</dbReference>
<feature type="compositionally biased region" description="Polar residues" evidence="9">
    <location>
        <begin position="459"/>
        <end position="472"/>
    </location>
</feature>
<dbReference type="SUPFAM" id="SSF52113">
    <property type="entry name" value="BRCT domain"/>
    <property type="match status" value="2"/>
</dbReference>
<feature type="region of interest" description="Disordered" evidence="9">
    <location>
        <begin position="1107"/>
        <end position="1171"/>
    </location>
</feature>
<dbReference type="GO" id="GO:0008270">
    <property type="term" value="F:zinc ion binding"/>
    <property type="evidence" value="ECO:0007669"/>
    <property type="project" value="UniProtKB-KW"/>
</dbReference>
<dbReference type="InterPro" id="IPR001357">
    <property type="entry name" value="BRCT_dom"/>
</dbReference>